<dbReference type="PANTHER" id="PTHR12400:SF21">
    <property type="entry name" value="KINASE"/>
    <property type="match status" value="1"/>
</dbReference>
<reference evidence="6" key="1">
    <citation type="journal article" date="2023" name="Mol. Phylogenet. Evol.">
        <title>Genome-scale phylogeny and comparative genomics of the fungal order Sordariales.</title>
        <authorList>
            <person name="Hensen N."/>
            <person name="Bonometti L."/>
            <person name="Westerberg I."/>
            <person name="Brannstrom I.O."/>
            <person name="Guillou S."/>
            <person name="Cros-Aarteil S."/>
            <person name="Calhoun S."/>
            <person name="Haridas S."/>
            <person name="Kuo A."/>
            <person name="Mondo S."/>
            <person name="Pangilinan J."/>
            <person name="Riley R."/>
            <person name="LaButti K."/>
            <person name="Andreopoulos B."/>
            <person name="Lipzen A."/>
            <person name="Chen C."/>
            <person name="Yan M."/>
            <person name="Daum C."/>
            <person name="Ng V."/>
            <person name="Clum A."/>
            <person name="Steindorff A."/>
            <person name="Ohm R.A."/>
            <person name="Martin F."/>
            <person name="Silar P."/>
            <person name="Natvig D.O."/>
            <person name="Lalanne C."/>
            <person name="Gautier V."/>
            <person name="Ament-Velasquez S.L."/>
            <person name="Kruys A."/>
            <person name="Hutchinson M.I."/>
            <person name="Powell A.J."/>
            <person name="Barry K."/>
            <person name="Miller A.N."/>
            <person name="Grigoriev I.V."/>
            <person name="Debuchy R."/>
            <person name="Gladieux P."/>
            <person name="Hiltunen Thoren M."/>
            <person name="Johannesson H."/>
        </authorList>
    </citation>
    <scope>NUCLEOTIDE SEQUENCE</scope>
    <source>
        <strain evidence="6">PSN324</strain>
    </source>
</reference>
<dbReference type="SUPFAM" id="SSF56104">
    <property type="entry name" value="SAICAR synthase-like"/>
    <property type="match status" value="1"/>
</dbReference>
<dbReference type="GO" id="GO:0032958">
    <property type="term" value="P:inositol phosphate biosynthetic process"/>
    <property type="evidence" value="ECO:0007669"/>
    <property type="project" value="InterPro"/>
</dbReference>
<protein>
    <recommendedName>
        <fullName evidence="4">Kinase</fullName>
        <ecNumber evidence="4">2.7.-.-</ecNumber>
    </recommendedName>
</protein>
<dbReference type="GO" id="GO:0008440">
    <property type="term" value="F:inositol-1,4,5-trisphosphate 3-kinase activity"/>
    <property type="evidence" value="ECO:0007669"/>
    <property type="project" value="TreeGrafter"/>
</dbReference>
<feature type="region of interest" description="Disordered" evidence="5">
    <location>
        <begin position="241"/>
        <end position="273"/>
    </location>
</feature>
<dbReference type="AlphaFoldDB" id="A0AAV9HET7"/>
<feature type="compositionally biased region" description="Low complexity" evidence="5">
    <location>
        <begin position="8"/>
        <end position="28"/>
    </location>
</feature>
<comment type="similarity">
    <text evidence="1 4">Belongs to the inositol phosphokinase (IPK) family.</text>
</comment>
<gene>
    <name evidence="6" type="ORF">QBC42DRAFT_20197</name>
</gene>
<keyword evidence="2 4" id="KW-0808">Transferase</keyword>
<dbReference type="GO" id="GO:0005634">
    <property type="term" value="C:nucleus"/>
    <property type="evidence" value="ECO:0007669"/>
    <property type="project" value="TreeGrafter"/>
</dbReference>
<dbReference type="InterPro" id="IPR005522">
    <property type="entry name" value="IPK"/>
</dbReference>
<evidence type="ECO:0000256" key="4">
    <source>
        <dbReference type="RuleBase" id="RU363090"/>
    </source>
</evidence>
<feature type="region of interest" description="Disordered" evidence="5">
    <location>
        <begin position="138"/>
        <end position="176"/>
    </location>
</feature>
<dbReference type="EC" id="2.7.-.-" evidence="4"/>
<dbReference type="Pfam" id="PF03770">
    <property type="entry name" value="IPK"/>
    <property type="match status" value="1"/>
</dbReference>
<reference evidence="6" key="2">
    <citation type="submission" date="2023-06" db="EMBL/GenBank/DDBJ databases">
        <authorList>
            <consortium name="Lawrence Berkeley National Laboratory"/>
            <person name="Mondo S.J."/>
            <person name="Hensen N."/>
            <person name="Bonometti L."/>
            <person name="Westerberg I."/>
            <person name="Brannstrom I.O."/>
            <person name="Guillou S."/>
            <person name="Cros-Aarteil S."/>
            <person name="Calhoun S."/>
            <person name="Haridas S."/>
            <person name="Kuo A."/>
            <person name="Pangilinan J."/>
            <person name="Riley R."/>
            <person name="Labutti K."/>
            <person name="Andreopoulos B."/>
            <person name="Lipzen A."/>
            <person name="Chen C."/>
            <person name="Yanf M."/>
            <person name="Daum C."/>
            <person name="Ng V."/>
            <person name="Clum A."/>
            <person name="Steindorff A."/>
            <person name="Ohm R."/>
            <person name="Martin F."/>
            <person name="Silar P."/>
            <person name="Natvig D."/>
            <person name="Lalanne C."/>
            <person name="Gautier V."/>
            <person name="Ament-Velasquez S.L."/>
            <person name="Kruys A."/>
            <person name="Hutchinson M.I."/>
            <person name="Powell A.J."/>
            <person name="Barry K."/>
            <person name="Miller A.N."/>
            <person name="Grigoriev I.V."/>
            <person name="Debuchy R."/>
            <person name="Gladieux P."/>
            <person name="Thoren M.H."/>
            <person name="Johannesson H."/>
        </authorList>
    </citation>
    <scope>NUCLEOTIDE SEQUENCE</scope>
    <source>
        <strain evidence="6">PSN324</strain>
    </source>
</reference>
<dbReference type="Gene3D" id="3.30.470.160">
    <property type="entry name" value="Inositol polyphosphate kinase"/>
    <property type="match status" value="1"/>
</dbReference>
<dbReference type="InterPro" id="IPR038286">
    <property type="entry name" value="IPK_sf"/>
</dbReference>
<evidence type="ECO:0000256" key="3">
    <source>
        <dbReference type="ARBA" id="ARBA00022777"/>
    </source>
</evidence>
<feature type="compositionally biased region" description="Acidic residues" evidence="5">
    <location>
        <begin position="434"/>
        <end position="443"/>
    </location>
</feature>
<feature type="compositionally biased region" description="Pro residues" evidence="5">
    <location>
        <begin position="38"/>
        <end position="49"/>
    </location>
</feature>
<feature type="region of interest" description="Disordered" evidence="5">
    <location>
        <begin position="821"/>
        <end position="988"/>
    </location>
</feature>
<proteinExistence type="inferred from homology"/>
<evidence type="ECO:0000256" key="2">
    <source>
        <dbReference type="ARBA" id="ARBA00022679"/>
    </source>
</evidence>
<dbReference type="GO" id="GO:0046854">
    <property type="term" value="P:phosphatidylinositol phosphate biosynthetic process"/>
    <property type="evidence" value="ECO:0007669"/>
    <property type="project" value="TreeGrafter"/>
</dbReference>
<organism evidence="6 7">
    <name type="scientific">Cladorrhinum samala</name>
    <dbReference type="NCBI Taxonomy" id="585594"/>
    <lineage>
        <taxon>Eukaryota</taxon>
        <taxon>Fungi</taxon>
        <taxon>Dikarya</taxon>
        <taxon>Ascomycota</taxon>
        <taxon>Pezizomycotina</taxon>
        <taxon>Sordariomycetes</taxon>
        <taxon>Sordariomycetidae</taxon>
        <taxon>Sordariales</taxon>
        <taxon>Podosporaceae</taxon>
        <taxon>Cladorrhinum</taxon>
    </lineage>
</organism>
<evidence type="ECO:0000256" key="5">
    <source>
        <dbReference type="SAM" id="MobiDB-lite"/>
    </source>
</evidence>
<sequence length="1262" mass="139260">MSNPPYPSENAAPALPSSSSSPDKSSCSLGTGSGTAPAPTPLPPPPPPITTVNDSLEKAHGEEKEKEEEEEEGSLAVPVPQSPVTTSHAAAASSSPPPPSQHPPADQIKYGRGPAVLQRPLGPSLLTQALATARGITLEPHNGTPHHHHPDFESITPRPAPRKALSSMSSSTTTMTTTTTTVAAPAYGRLDLGEVNSMLNGHREYLSKNKDVGGHTLYTESPVPTSLDAGADENVALDARPPARPWKTEHRVSMGPEKAWSIGSGDPDNDENGQVEKSINEVLAGVEPNARSRKASHSLRFFKEGLPEEKGKRRDGRSATFPREKDNADDAEVPAEGDGVKETCAAEDTPTVVEPPARARTIAVRSPGPETIRESPEDYFLLERSELAIRSPAKASSSSRKPEDQGQRAAQVEQSPPEFELRRNSEACVGTEDSIIEEGEESGEEKISSAVFLPHQVPEHAEEQAPVCGVPSRGAPSRRLSRHDDGHPWLVKADEPEPEQNEEATDDEKNVRSEPAAGSHVAPELALPQPQHHTVADASAVPSSKPSRPLPDHHEEHVHDHQLEPKQPLEAIELIPYKHQVGGHTTLWRFSKRAVCKQLNNRENEFYEKIERYHRDLLAFLPRYIGVLNVTFQKQPRRKSTMRKDDSAMEPVQPESKSNGTAADETSQKTPEPQHTRVISQSINNNQGQIPTVTFVDNQHILPRNFLQALPTSPVLGNRSRSASEAPQATEWDKKEPLVTAAQHAIRPGLQERHAHSWGATTVNKKLRNEVFNDAFLKQPIAIHRHRKGHRRLLPRRSIQQTLRPTSFDSTLMNTCEECSPQAAPKPIKVNGNHLGKGQSDLGPHVSYADDEDEAPKDVTGTSAPEPEILGGSSPATLKKKRRYSGTGLRRKPDDVRDDRGSLKYFEEADDIGHKEPREAIVPKGIQKPEEPERSKLSQVVTNGSGDGQQDVDVSTFTLAEDSGLPSPSAEFKKIPRPPNPKEAQTQRDSRVEYFLLLEDLTAGMKRPCIMDLKMGTRQYGVDANPKKQKSQQGKCAKTTSRELGVRVCGLQVWDVKTQSYVFKDKYYGRELKKGHEFQSALTRFLYDGVDPSSILRHIPTVLRKLDELEVIIKRLHGYRFYAASLLMFYDGDDSYPPENDAQNGHYIDDSTTDFCTDTEEAPRRAGGAAARRSKRREIDFKIADFANCITPMDSMEDKACPPRHPDEADKGFVRGLRSLRKYFLRIQRDTREEMGLISRGNRDSGIDELEEDDADEGSVSE</sequence>
<feature type="compositionally biased region" description="Acidic residues" evidence="5">
    <location>
        <begin position="1247"/>
        <end position="1262"/>
    </location>
</feature>
<keyword evidence="3 4" id="KW-0418">Kinase</keyword>
<feature type="compositionally biased region" description="Basic and acidic residues" evidence="5">
    <location>
        <begin position="301"/>
        <end position="312"/>
    </location>
</feature>
<dbReference type="Proteomes" id="UP001321749">
    <property type="component" value="Unassembled WGS sequence"/>
</dbReference>
<evidence type="ECO:0000313" key="6">
    <source>
        <dbReference type="EMBL" id="KAK4458699.1"/>
    </source>
</evidence>
<dbReference type="EMBL" id="MU865060">
    <property type="protein sequence ID" value="KAK4458699.1"/>
    <property type="molecule type" value="Genomic_DNA"/>
</dbReference>
<feature type="region of interest" description="Disordered" evidence="5">
    <location>
        <begin position="287"/>
        <end position="378"/>
    </location>
</feature>
<accession>A0AAV9HET7</accession>
<feature type="region of interest" description="Disordered" evidence="5">
    <location>
        <begin position="1235"/>
        <end position="1262"/>
    </location>
</feature>
<dbReference type="GO" id="GO:0000824">
    <property type="term" value="F:inositol-1,4,5,6-tetrakisphosphate 3-kinase activity"/>
    <property type="evidence" value="ECO:0007669"/>
    <property type="project" value="TreeGrafter"/>
</dbReference>
<feature type="compositionally biased region" description="Basic and acidic residues" evidence="5">
    <location>
        <begin position="550"/>
        <end position="564"/>
    </location>
</feature>
<feature type="compositionally biased region" description="Low complexity" evidence="5">
    <location>
        <begin position="166"/>
        <end position="176"/>
    </location>
</feature>
<dbReference type="PANTHER" id="PTHR12400">
    <property type="entry name" value="INOSITOL POLYPHOSPHATE KINASE"/>
    <property type="match status" value="1"/>
</dbReference>
<feature type="compositionally biased region" description="Acidic residues" evidence="5">
    <location>
        <begin position="496"/>
        <end position="506"/>
    </location>
</feature>
<feature type="compositionally biased region" description="Polar residues" evidence="5">
    <location>
        <begin position="655"/>
        <end position="676"/>
    </location>
</feature>
<evidence type="ECO:0000313" key="7">
    <source>
        <dbReference type="Proteomes" id="UP001321749"/>
    </source>
</evidence>
<feature type="compositionally biased region" description="Basic and acidic residues" evidence="5">
    <location>
        <begin position="55"/>
        <end position="64"/>
    </location>
</feature>
<dbReference type="GO" id="GO:0005737">
    <property type="term" value="C:cytoplasm"/>
    <property type="evidence" value="ECO:0007669"/>
    <property type="project" value="TreeGrafter"/>
</dbReference>
<feature type="compositionally biased region" description="Basic and acidic residues" evidence="5">
    <location>
        <begin position="482"/>
        <end position="495"/>
    </location>
</feature>
<feature type="region of interest" description="Disordered" evidence="5">
    <location>
        <begin position="390"/>
        <end position="564"/>
    </location>
</feature>
<feature type="compositionally biased region" description="Basic and acidic residues" evidence="5">
    <location>
        <begin position="891"/>
        <end position="936"/>
    </location>
</feature>
<name>A0AAV9HET7_9PEZI</name>
<evidence type="ECO:0000256" key="1">
    <source>
        <dbReference type="ARBA" id="ARBA00007374"/>
    </source>
</evidence>
<feature type="region of interest" description="Disordered" evidence="5">
    <location>
        <begin position="635"/>
        <end position="676"/>
    </location>
</feature>
<feature type="compositionally biased region" description="Basic and acidic residues" evidence="5">
    <location>
        <begin position="1235"/>
        <end position="1246"/>
    </location>
</feature>
<comment type="caution">
    <text evidence="6">The sequence shown here is derived from an EMBL/GenBank/DDBJ whole genome shotgun (WGS) entry which is preliminary data.</text>
</comment>
<feature type="compositionally biased region" description="Low complexity" evidence="5">
    <location>
        <begin position="390"/>
        <end position="399"/>
    </location>
</feature>
<keyword evidence="7" id="KW-1185">Reference proteome</keyword>
<feature type="region of interest" description="Disordered" evidence="5">
    <location>
        <begin position="1"/>
        <end position="116"/>
    </location>
</feature>